<protein>
    <recommendedName>
        <fullName evidence="3">Interleukin-2 receptor subunit alpha</fullName>
    </recommendedName>
</protein>
<keyword evidence="4" id="KW-0812">Transmembrane</keyword>
<keyword evidence="6" id="KW-0677">Repeat</keyword>
<accession>A0A7K4ZII4</accession>
<comment type="function">
    <text evidence="1">Receptor for interleukin-2. The receptor is involved in the regulation of immune tolerance by controlling regulatory T cells (TREGs) activity. TREGs suppress the activation and expansion of autoreactive T-cells.</text>
</comment>
<proteinExistence type="predicted"/>
<dbReference type="Proteomes" id="UP000517892">
    <property type="component" value="Unassembled WGS sequence"/>
</dbReference>
<dbReference type="InterPro" id="IPR035976">
    <property type="entry name" value="Sushi/SCR/CCP_sf"/>
</dbReference>
<comment type="caution">
    <text evidence="14">Lacks conserved residue(s) required for the propagation of feature annotation.</text>
</comment>
<evidence type="ECO:0000256" key="14">
    <source>
        <dbReference type="PROSITE-ProRule" id="PRU00302"/>
    </source>
</evidence>
<keyword evidence="5" id="KW-0732">Signal</keyword>
<dbReference type="InterPro" id="IPR000436">
    <property type="entry name" value="Sushi_SCR_CCP_dom"/>
</dbReference>
<gene>
    <name evidence="16" type="primary">Il2ra</name>
    <name evidence="16" type="ORF">CENUNI_R10777</name>
</gene>
<keyword evidence="17" id="KW-1185">Reference proteome</keyword>
<evidence type="ECO:0000256" key="1">
    <source>
        <dbReference type="ARBA" id="ARBA00002381"/>
    </source>
</evidence>
<keyword evidence="10 14" id="KW-1015">Disulfide bond</keyword>
<dbReference type="GO" id="GO:0016020">
    <property type="term" value="C:membrane"/>
    <property type="evidence" value="ECO:0007669"/>
    <property type="project" value="UniProtKB-SubCell"/>
</dbReference>
<dbReference type="SMART" id="SM00032">
    <property type="entry name" value="CCP"/>
    <property type="match status" value="2"/>
</dbReference>
<dbReference type="InterPro" id="IPR015486">
    <property type="entry name" value="IL-2_rcpt_alpha"/>
</dbReference>
<keyword evidence="11" id="KW-0675">Receptor</keyword>
<evidence type="ECO:0000256" key="2">
    <source>
        <dbReference type="ARBA" id="ARBA00004479"/>
    </source>
</evidence>
<dbReference type="GO" id="GO:0006954">
    <property type="term" value="P:inflammatory response"/>
    <property type="evidence" value="ECO:0007669"/>
    <property type="project" value="TreeGrafter"/>
</dbReference>
<comment type="subunit">
    <text evidence="13">Non-covalent dimer of an alpha and a beta subunit. IL2R exists in 3 different forms: a high affinity dimer, an intermediate affinity monomer (beta subunit), and a low affinity monomer (alpha subunit). The high and intermediate affinity forms also associate with a gamma subunit.</text>
</comment>
<dbReference type="Gene3D" id="2.10.70.10">
    <property type="entry name" value="Complement Module, domain 1"/>
    <property type="match status" value="1"/>
</dbReference>
<evidence type="ECO:0000256" key="11">
    <source>
        <dbReference type="ARBA" id="ARBA00023170"/>
    </source>
</evidence>
<keyword evidence="7" id="KW-0391">Immunity</keyword>
<dbReference type="PANTHER" id="PTHR10573">
    <property type="entry name" value="INTERLEUKIN-2 RECEPTOR ALPHA CHAIN"/>
    <property type="match status" value="1"/>
</dbReference>
<feature type="domain" description="Sushi" evidence="15">
    <location>
        <begin position="1"/>
        <end position="61"/>
    </location>
</feature>
<dbReference type="PANTHER" id="PTHR10573:SF0">
    <property type="entry name" value="INTERLEUKIN-2 RECEPTOR SUBUNIT ALPHA"/>
    <property type="match status" value="1"/>
</dbReference>
<sequence>CPAVPWIEFADVTAETYALGTILLYECDNGYTREAGHFGGMECKRNQQGASWDYREFNCITSLSYKKPLLSTGSTMELDFTQTPEIKTESPAPQKKENLSEFGQKDFCGPPKAIPHTYLSSIRRYYEGQVLHFKCQTGFDKRLPTSGISSCKKVNGKITWTPLEMRCTNDS</sequence>
<comment type="caution">
    <text evidence="16">The sequence shown here is derived from an EMBL/GenBank/DDBJ whole genome shotgun (WGS) entry which is preliminary data.</text>
</comment>
<evidence type="ECO:0000256" key="12">
    <source>
        <dbReference type="ARBA" id="ARBA00023180"/>
    </source>
</evidence>
<dbReference type="AlphaFoldDB" id="A0A7K4ZII4"/>
<evidence type="ECO:0000256" key="3">
    <source>
        <dbReference type="ARBA" id="ARBA00013445"/>
    </source>
</evidence>
<dbReference type="Pfam" id="PF00084">
    <property type="entry name" value="Sushi"/>
    <property type="match status" value="2"/>
</dbReference>
<feature type="disulfide bond" evidence="14">
    <location>
        <begin position="108"/>
        <end position="151"/>
    </location>
</feature>
<feature type="non-terminal residue" evidence="16">
    <location>
        <position position="171"/>
    </location>
</feature>
<evidence type="ECO:0000256" key="10">
    <source>
        <dbReference type="ARBA" id="ARBA00023157"/>
    </source>
</evidence>
<evidence type="ECO:0000313" key="16">
    <source>
        <dbReference type="EMBL" id="NWR71205.1"/>
    </source>
</evidence>
<evidence type="ECO:0000256" key="9">
    <source>
        <dbReference type="ARBA" id="ARBA00023136"/>
    </source>
</evidence>
<evidence type="ECO:0000256" key="13">
    <source>
        <dbReference type="ARBA" id="ARBA00025938"/>
    </source>
</evidence>
<dbReference type="SUPFAM" id="SSF57535">
    <property type="entry name" value="Complement control module/SCR domain"/>
    <property type="match status" value="2"/>
</dbReference>
<keyword evidence="9" id="KW-0472">Membrane</keyword>
<evidence type="ECO:0000256" key="4">
    <source>
        <dbReference type="ARBA" id="ARBA00022692"/>
    </source>
</evidence>
<keyword evidence="14" id="KW-0768">Sushi</keyword>
<keyword evidence="8" id="KW-1133">Transmembrane helix</keyword>
<comment type="subcellular location">
    <subcellularLocation>
        <location evidence="2">Membrane</location>
        <topology evidence="2">Single-pass type I membrane protein</topology>
    </subcellularLocation>
</comment>
<reference evidence="16 17" key="1">
    <citation type="submission" date="2019-09" db="EMBL/GenBank/DDBJ databases">
        <title>Bird 10,000 Genomes (B10K) Project - Family phase.</title>
        <authorList>
            <person name="Zhang G."/>
        </authorList>
    </citation>
    <scope>NUCLEOTIDE SEQUENCE [LARGE SCALE GENOMIC DNA]</scope>
    <source>
        <strain evidence="16">B10K-DU-017-25</strain>
        <tissue evidence="16">Mixed tissue sample</tissue>
    </source>
</reference>
<dbReference type="EMBL" id="VYZI01000054">
    <property type="protein sequence ID" value="NWR71205.1"/>
    <property type="molecule type" value="Genomic_DNA"/>
</dbReference>
<dbReference type="GO" id="GO:0004911">
    <property type="term" value="F:interleukin-2 receptor activity"/>
    <property type="evidence" value="ECO:0007669"/>
    <property type="project" value="InterPro"/>
</dbReference>
<dbReference type="GO" id="GO:0019976">
    <property type="term" value="F:interleukin-2 binding"/>
    <property type="evidence" value="ECO:0007669"/>
    <property type="project" value="InterPro"/>
</dbReference>
<dbReference type="GO" id="GO:0002376">
    <property type="term" value="P:immune system process"/>
    <property type="evidence" value="ECO:0007669"/>
    <property type="project" value="UniProtKB-KW"/>
</dbReference>
<organism evidence="16 17">
    <name type="scientific">Centropus unirufus</name>
    <dbReference type="NCBI Taxonomy" id="1118519"/>
    <lineage>
        <taxon>Eukaryota</taxon>
        <taxon>Metazoa</taxon>
        <taxon>Chordata</taxon>
        <taxon>Craniata</taxon>
        <taxon>Vertebrata</taxon>
        <taxon>Euteleostomi</taxon>
        <taxon>Archelosauria</taxon>
        <taxon>Archosauria</taxon>
        <taxon>Dinosauria</taxon>
        <taxon>Saurischia</taxon>
        <taxon>Theropoda</taxon>
        <taxon>Coelurosauria</taxon>
        <taxon>Aves</taxon>
        <taxon>Neognathae</taxon>
        <taxon>Neoaves</taxon>
        <taxon>Otidimorphae</taxon>
        <taxon>Cuculiformes</taxon>
        <taxon>Centropidae</taxon>
        <taxon>Centropus</taxon>
    </lineage>
</organism>
<evidence type="ECO:0000256" key="6">
    <source>
        <dbReference type="ARBA" id="ARBA00022737"/>
    </source>
</evidence>
<evidence type="ECO:0000313" key="17">
    <source>
        <dbReference type="Proteomes" id="UP000517892"/>
    </source>
</evidence>
<feature type="domain" description="Sushi" evidence="15">
    <location>
        <begin position="106"/>
        <end position="169"/>
    </location>
</feature>
<evidence type="ECO:0000259" key="15">
    <source>
        <dbReference type="PROSITE" id="PS50923"/>
    </source>
</evidence>
<evidence type="ECO:0000256" key="5">
    <source>
        <dbReference type="ARBA" id="ARBA00022729"/>
    </source>
</evidence>
<dbReference type="OrthoDB" id="9944172at2759"/>
<evidence type="ECO:0000256" key="8">
    <source>
        <dbReference type="ARBA" id="ARBA00022989"/>
    </source>
</evidence>
<feature type="non-terminal residue" evidence="16">
    <location>
        <position position="1"/>
    </location>
</feature>
<dbReference type="PROSITE" id="PS50923">
    <property type="entry name" value="SUSHI"/>
    <property type="match status" value="2"/>
</dbReference>
<keyword evidence="12" id="KW-0325">Glycoprotein</keyword>
<dbReference type="Gene3D" id="2.20.28.230">
    <property type="match status" value="1"/>
</dbReference>
<name>A0A7K4ZII4_9AVES</name>
<evidence type="ECO:0000256" key="7">
    <source>
        <dbReference type="ARBA" id="ARBA00022859"/>
    </source>
</evidence>